<keyword evidence="9 12" id="KW-0472">Membrane</keyword>
<comment type="subcellular location">
    <subcellularLocation>
        <location evidence="1">Membrane</location>
        <topology evidence="1">Multi-pass membrane protein</topology>
    </subcellularLocation>
    <subcellularLocation>
        <location evidence="10">Mitochondrion</location>
    </subcellularLocation>
</comment>
<reference evidence="14" key="1">
    <citation type="submission" date="2016-06" db="EMBL/GenBank/DDBJ databases">
        <title>Draft Genome sequence of the fungus Inonotus baumii.</title>
        <authorList>
            <person name="Zhu H."/>
            <person name="Lin W."/>
        </authorList>
    </citation>
    <scope>NUCLEOTIDE SEQUENCE</scope>
    <source>
        <strain evidence="14">821</strain>
    </source>
</reference>
<feature type="region of interest" description="Disordered" evidence="11">
    <location>
        <begin position="846"/>
        <end position="935"/>
    </location>
</feature>
<comment type="caution">
    <text evidence="14">The sequence shown here is derived from an EMBL/GenBank/DDBJ whole genome shotgun (WGS) entry which is preliminary data.</text>
</comment>
<feature type="transmembrane region" description="Helical" evidence="12">
    <location>
        <begin position="502"/>
        <end position="525"/>
    </location>
</feature>
<feature type="transmembrane region" description="Helical" evidence="12">
    <location>
        <begin position="404"/>
        <end position="425"/>
    </location>
</feature>
<dbReference type="Pfam" id="PF05653">
    <property type="entry name" value="Mg_trans_NIPA"/>
    <property type="match status" value="1"/>
</dbReference>
<evidence type="ECO:0000256" key="9">
    <source>
        <dbReference type="ARBA" id="ARBA00023136"/>
    </source>
</evidence>
<feature type="compositionally biased region" description="Polar residues" evidence="11">
    <location>
        <begin position="848"/>
        <end position="861"/>
    </location>
</feature>
<keyword evidence="7 12" id="KW-1133">Transmembrane helix</keyword>
<gene>
    <name evidence="10" type="primary">TSF1</name>
    <name evidence="14" type="ORF">A7U60_g4450</name>
</gene>
<feature type="transmembrane region" description="Helical" evidence="12">
    <location>
        <begin position="431"/>
        <end position="451"/>
    </location>
</feature>
<evidence type="ECO:0000256" key="3">
    <source>
        <dbReference type="ARBA" id="ARBA00022692"/>
    </source>
</evidence>
<dbReference type="InterPro" id="IPR037185">
    <property type="entry name" value="EmrE-like"/>
</dbReference>
<keyword evidence="4 10" id="KW-0251">Elongation factor</keyword>
<dbReference type="Gene3D" id="3.30.479.20">
    <property type="entry name" value="Elongation factor Ts, dimerisation domain"/>
    <property type="match status" value="1"/>
</dbReference>
<dbReference type="GO" id="GO:0005739">
    <property type="term" value="C:mitochondrion"/>
    <property type="evidence" value="ECO:0007669"/>
    <property type="project" value="UniProtKB-SubCell"/>
</dbReference>
<dbReference type="PANTHER" id="PTHR12570:SF92">
    <property type="entry name" value="SPICHTHYIN, ISOFORM B"/>
    <property type="match status" value="1"/>
</dbReference>
<evidence type="ECO:0000313" key="15">
    <source>
        <dbReference type="Proteomes" id="UP000757232"/>
    </source>
</evidence>
<feature type="transmembrane region" description="Helical" evidence="12">
    <location>
        <begin position="472"/>
        <end position="490"/>
    </location>
</feature>
<dbReference type="SUPFAM" id="SSF103481">
    <property type="entry name" value="Multidrug resistance efflux transporter EmrE"/>
    <property type="match status" value="1"/>
</dbReference>
<keyword evidence="3 12" id="KW-0812">Transmembrane</keyword>
<feature type="transmembrane region" description="Helical" evidence="12">
    <location>
        <begin position="572"/>
        <end position="592"/>
    </location>
</feature>
<dbReference type="Proteomes" id="UP000757232">
    <property type="component" value="Unassembled WGS sequence"/>
</dbReference>
<keyword evidence="15" id="KW-1185">Reference proteome</keyword>
<dbReference type="InterPro" id="IPR008521">
    <property type="entry name" value="Mg_trans_NIPA"/>
</dbReference>
<feature type="transmembrane region" description="Helical" evidence="12">
    <location>
        <begin position="599"/>
        <end position="618"/>
    </location>
</feature>
<dbReference type="OrthoDB" id="6428174at2759"/>
<keyword evidence="6" id="KW-0809">Transit peptide</keyword>
<proteinExistence type="inferred from homology"/>
<feature type="compositionally biased region" description="Low complexity" evidence="11">
    <location>
        <begin position="905"/>
        <end position="914"/>
    </location>
</feature>
<evidence type="ECO:0000256" key="4">
    <source>
        <dbReference type="ARBA" id="ARBA00022768"/>
    </source>
</evidence>
<dbReference type="GO" id="GO:0016020">
    <property type="term" value="C:membrane"/>
    <property type="evidence" value="ECO:0007669"/>
    <property type="project" value="UniProtKB-SubCell"/>
</dbReference>
<feature type="compositionally biased region" description="Basic and acidic residues" evidence="11">
    <location>
        <begin position="883"/>
        <end position="894"/>
    </location>
</feature>
<dbReference type="EMBL" id="LNZH02000179">
    <property type="protein sequence ID" value="OCB88409.1"/>
    <property type="molecule type" value="Genomic_DNA"/>
</dbReference>
<dbReference type="AlphaFoldDB" id="A0A9Q5HYU7"/>
<dbReference type="InterPro" id="IPR014039">
    <property type="entry name" value="Transl_elong_EFTs/EF1B_dimer"/>
</dbReference>
<feature type="domain" description="Translation elongation factor EFTs/EF1B dimerisation" evidence="13">
    <location>
        <begin position="115"/>
        <end position="155"/>
    </location>
</feature>
<feature type="transmembrane region" description="Helical" evidence="12">
    <location>
        <begin position="337"/>
        <end position="354"/>
    </location>
</feature>
<keyword evidence="5 10" id="KW-0648">Protein biosynthesis</keyword>
<dbReference type="Pfam" id="PF00889">
    <property type="entry name" value="EF_TS"/>
    <property type="match status" value="1"/>
</dbReference>
<dbReference type="GO" id="GO:0003746">
    <property type="term" value="F:translation elongation factor activity"/>
    <property type="evidence" value="ECO:0007669"/>
    <property type="project" value="UniProtKB-UniRule"/>
</dbReference>
<dbReference type="PANTHER" id="PTHR12570">
    <property type="match status" value="1"/>
</dbReference>
<dbReference type="CDD" id="cd14275">
    <property type="entry name" value="UBA_EF-Ts"/>
    <property type="match status" value="1"/>
</dbReference>
<comment type="similarity">
    <text evidence="2 10">Belongs to the EF-Ts family.</text>
</comment>
<evidence type="ECO:0000256" key="12">
    <source>
        <dbReference type="SAM" id="Phobius"/>
    </source>
</evidence>
<dbReference type="HAMAP" id="MF_00050">
    <property type="entry name" value="EF_Ts"/>
    <property type="match status" value="1"/>
</dbReference>
<evidence type="ECO:0000313" key="14">
    <source>
        <dbReference type="EMBL" id="OCB88409.1"/>
    </source>
</evidence>
<dbReference type="InterPro" id="IPR009060">
    <property type="entry name" value="UBA-like_sf"/>
</dbReference>
<name>A0A9Q5HYU7_SANBA</name>
<dbReference type="GO" id="GO:0015095">
    <property type="term" value="F:magnesium ion transmembrane transporter activity"/>
    <property type="evidence" value="ECO:0007669"/>
    <property type="project" value="InterPro"/>
</dbReference>
<evidence type="ECO:0000256" key="2">
    <source>
        <dbReference type="ARBA" id="ARBA00005532"/>
    </source>
</evidence>
<evidence type="ECO:0000256" key="11">
    <source>
        <dbReference type="SAM" id="MobiDB-lite"/>
    </source>
</evidence>
<accession>A0A9Q5HYU7</accession>
<evidence type="ECO:0000256" key="10">
    <source>
        <dbReference type="HAMAP-Rule" id="MF_03135"/>
    </source>
</evidence>
<dbReference type="Gene3D" id="1.10.8.10">
    <property type="entry name" value="DNA helicase RuvA subunit, C-terminal domain"/>
    <property type="match status" value="1"/>
</dbReference>
<evidence type="ECO:0000256" key="7">
    <source>
        <dbReference type="ARBA" id="ARBA00022989"/>
    </source>
</evidence>
<sequence>MLRTQLRRFAVPHRRYSQPFYPQHRFYAASEPVKPSLQLVGELRKRTEVSISKAREALVTTNNDLEAALEWVQKDLAISGAKKAAKVGGRETKEGLIAVSLLSPGYGEGIGGVRAAMIELNCETDFVGRNELFVNLSSDIAHSTAFLAEESSDFKQIPALLRPFPVDALLDAPLLRKDPSSLSPANPTSSSVGSAILFLFFIFVLIVSFILALLALCRVTAALIYHALHAGFWIFVGSGLQNWSRPPDTRGCRNADQIFFQIRKGLTVERSPNRSTAITLVSNPHIIHHRSLTRSMSSSSSATGSSTSSAVASASSSAASSVSVGSNLKVRRLKRIIFCRAVTSGLLIGSSFVFKKKGLLRSQAGGAAGKGVAYLKSPLWWMGMIMMILGELCNFAAYAFVEALVVTPLGALSVVICAILSSFFLKEKLSFFGWLGCALCIIGSTIIALNGPNEETVGQIREFQKLFFSPGFLVYSGALIVSSLIIVFYFAPRYGKKNMLWYIMVCSMIGGISVSVTTGLGAAIVTTASGDNQFKYWFIYFLMFFIAATLITEVYYLNVALALFNTAMVTPTYYVIFAFFSMVTTVVLFQGLKATVAQILTIVLAFLVICCGITILQMSKIDPSELGNKLDRRSTLLLEAARSNTEKVDEKDLTAVEDPGIDSIRGSFGPLGSMIRARSVRRLSMSDQSSLRSRRTTAIEGQFDGLQRHQLYDAPVPTFHRDASMQSRAPPRTPTIKFDSEDVVHKYPTKGLGSELATHERRPTSPGHISMVSMEPIKEEVSPEGPSLEQPRPKHAFLNFPPVDTFDNSMALRTAPANLFASQKNLPREDPFDAAPATSYGTAFTVKGNATSPLPNTSRFSPPSEEDGSGSASRRQGRGHRRTSSDRRYPKGADDKEESVSLVRSPSPEEIPSPSDDDDLRQASVRLVGPPPGHF</sequence>
<evidence type="ECO:0000256" key="8">
    <source>
        <dbReference type="ARBA" id="ARBA00023128"/>
    </source>
</evidence>
<evidence type="ECO:0000259" key="13">
    <source>
        <dbReference type="Pfam" id="PF00889"/>
    </source>
</evidence>
<keyword evidence="8 10" id="KW-0496">Mitochondrion</keyword>
<dbReference type="InterPro" id="IPR036402">
    <property type="entry name" value="EF-Ts_dimer_sf"/>
</dbReference>
<evidence type="ECO:0000256" key="6">
    <source>
        <dbReference type="ARBA" id="ARBA00022946"/>
    </source>
</evidence>
<feature type="transmembrane region" description="Helical" evidence="12">
    <location>
        <begin position="195"/>
        <end position="216"/>
    </location>
</feature>
<dbReference type="SUPFAM" id="SSF46934">
    <property type="entry name" value="UBA-like"/>
    <property type="match status" value="1"/>
</dbReference>
<dbReference type="SUPFAM" id="SSF54713">
    <property type="entry name" value="Elongation factor Ts (EF-Ts), dimerisation domain"/>
    <property type="match status" value="1"/>
</dbReference>
<comment type="function">
    <text evidence="10">Associates with the EF-Tu.GDP complex and induces the exchange of GDP to GTP. It remains bound to the aminoacyl-tRNA.EF-Tu.GTP complex up to the GTP hydrolysis stage on the ribosome.</text>
</comment>
<protein>
    <recommendedName>
        <fullName evidence="10">Elongation factor Ts, mitochondrial</fullName>
        <shortName evidence="10">EF-Ts</shortName>
        <shortName evidence="10">EF-TsMt</shortName>
    </recommendedName>
</protein>
<feature type="region of interest" description="Disordered" evidence="11">
    <location>
        <begin position="752"/>
        <end position="771"/>
    </location>
</feature>
<dbReference type="Gene3D" id="1.10.3730.20">
    <property type="match status" value="1"/>
</dbReference>
<dbReference type="InterPro" id="IPR001816">
    <property type="entry name" value="Transl_elong_EFTs/EF1B"/>
</dbReference>
<evidence type="ECO:0000256" key="1">
    <source>
        <dbReference type="ARBA" id="ARBA00004141"/>
    </source>
</evidence>
<feature type="transmembrane region" description="Helical" evidence="12">
    <location>
        <begin position="379"/>
        <end position="397"/>
    </location>
</feature>
<evidence type="ECO:0000256" key="5">
    <source>
        <dbReference type="ARBA" id="ARBA00022917"/>
    </source>
</evidence>
<organism evidence="14 15">
    <name type="scientific">Sanghuangporus baumii</name>
    <name type="common">Phellinus baumii</name>
    <dbReference type="NCBI Taxonomy" id="108892"/>
    <lineage>
        <taxon>Eukaryota</taxon>
        <taxon>Fungi</taxon>
        <taxon>Dikarya</taxon>
        <taxon>Basidiomycota</taxon>
        <taxon>Agaricomycotina</taxon>
        <taxon>Agaricomycetes</taxon>
        <taxon>Hymenochaetales</taxon>
        <taxon>Hymenochaetaceae</taxon>
        <taxon>Sanghuangporus</taxon>
    </lineage>
</organism>
<feature type="transmembrane region" description="Helical" evidence="12">
    <location>
        <begin position="537"/>
        <end position="557"/>
    </location>
</feature>